<sequence length="86" mass="10216">MARKKHIVTSKEQLINEIDRRIVEGENAKTIAYTLGINIGIVQEFVRLTKLKNRQDQEALQVKEPEYLNCFDDYFNKLNAERYKRD</sequence>
<gene>
    <name evidence="1" type="ORF">FC699_05325</name>
</gene>
<dbReference type="Proteomes" id="UP000305222">
    <property type="component" value="Unassembled WGS sequence"/>
</dbReference>
<evidence type="ECO:0000313" key="2">
    <source>
        <dbReference type="Proteomes" id="UP000305222"/>
    </source>
</evidence>
<comment type="caution">
    <text evidence="1">The sequence shown here is derived from an EMBL/GenBank/DDBJ whole genome shotgun (WGS) entry which is preliminary data.</text>
</comment>
<dbReference type="EMBL" id="SZON01000146">
    <property type="protein sequence ID" value="TKI98155.1"/>
    <property type="molecule type" value="Genomic_DNA"/>
</dbReference>
<reference evidence="1 2" key="1">
    <citation type="journal article" date="2019" name="Environ. Microbiol.">
        <title>An active ?-lactamase is a part of an orchestrated cell wall stress resistance network of Bacillus subtilis and related rhizosphere species.</title>
        <authorList>
            <person name="Bucher T."/>
            <person name="Keren-Paz A."/>
            <person name="Hausser J."/>
            <person name="Olender T."/>
            <person name="Cytryn E."/>
            <person name="Kolodkin-Gal I."/>
        </authorList>
    </citation>
    <scope>NUCLEOTIDE SEQUENCE [LARGE SCALE GENOMIC DNA]</scope>
    <source>
        <strain evidence="1 2">I5</strain>
    </source>
</reference>
<protein>
    <submittedName>
        <fullName evidence="1">Uncharacterized protein</fullName>
    </submittedName>
</protein>
<proteinExistence type="predicted"/>
<dbReference type="AlphaFoldDB" id="A0A4U3B9D1"/>
<organism evidence="1 2">
    <name type="scientific">Bacillus wiedmannii</name>
    <dbReference type="NCBI Taxonomy" id="1890302"/>
    <lineage>
        <taxon>Bacteria</taxon>
        <taxon>Bacillati</taxon>
        <taxon>Bacillota</taxon>
        <taxon>Bacilli</taxon>
        <taxon>Bacillales</taxon>
        <taxon>Bacillaceae</taxon>
        <taxon>Bacillus</taxon>
        <taxon>Bacillus cereus group</taxon>
    </lineage>
</organism>
<name>A0A4U3B9D1_9BACI</name>
<evidence type="ECO:0000313" key="1">
    <source>
        <dbReference type="EMBL" id="TKI98155.1"/>
    </source>
</evidence>
<accession>A0A4U3B9D1</accession>